<name>A0A1S8WYJ0_OPIVI</name>
<proteinExistence type="predicted"/>
<protein>
    <recommendedName>
        <fullName evidence="1">Pellino RING domain-containing protein</fullName>
    </recommendedName>
</protein>
<evidence type="ECO:0000313" key="2">
    <source>
        <dbReference type="EMBL" id="OON19500.1"/>
    </source>
</evidence>
<dbReference type="AlphaFoldDB" id="A0A1S8WYJ0"/>
<keyword evidence="3" id="KW-1185">Reference proteome</keyword>
<dbReference type="Pfam" id="PF20723">
    <property type="entry name" value="Pellino_RING"/>
    <property type="match status" value="1"/>
</dbReference>
<feature type="domain" description="Pellino RING" evidence="1">
    <location>
        <begin position="25"/>
        <end position="89"/>
    </location>
</feature>
<dbReference type="Proteomes" id="UP000243686">
    <property type="component" value="Unassembled WGS sequence"/>
</dbReference>
<organism evidence="2 3">
    <name type="scientific">Opisthorchis viverrini</name>
    <name type="common">Southeast Asian liver fluke</name>
    <dbReference type="NCBI Taxonomy" id="6198"/>
    <lineage>
        <taxon>Eukaryota</taxon>
        <taxon>Metazoa</taxon>
        <taxon>Spiralia</taxon>
        <taxon>Lophotrochozoa</taxon>
        <taxon>Platyhelminthes</taxon>
        <taxon>Trematoda</taxon>
        <taxon>Digenea</taxon>
        <taxon>Opisthorchiida</taxon>
        <taxon>Opisthorchiata</taxon>
        <taxon>Opisthorchiidae</taxon>
        <taxon>Opisthorchis</taxon>
    </lineage>
</organism>
<accession>A0A1S8WYJ0</accession>
<evidence type="ECO:0000259" key="1">
    <source>
        <dbReference type="Pfam" id="PF20723"/>
    </source>
</evidence>
<dbReference type="InterPro" id="IPR048335">
    <property type="entry name" value="Pellino_RING"/>
</dbReference>
<reference evidence="2 3" key="1">
    <citation type="submission" date="2015-03" db="EMBL/GenBank/DDBJ databases">
        <title>Draft genome of the nematode, Opisthorchis viverrini.</title>
        <authorList>
            <person name="Mitreva M."/>
        </authorList>
    </citation>
    <scope>NUCLEOTIDE SEQUENCE [LARGE SCALE GENOMIC DNA]</scope>
    <source>
        <strain evidence="2">Khon Kaen</strain>
    </source>
</reference>
<evidence type="ECO:0000313" key="3">
    <source>
        <dbReference type="Proteomes" id="UP000243686"/>
    </source>
</evidence>
<sequence length="90" mass="10207">MKKSDTECMKSRRAVHGDLVHIDGLNLARFQCPIMYRTLRLSLSVFPSKSNNSLFADDAPTQTETPSEPYVYLNCGHVHGWHTWVGEANK</sequence>
<gene>
    <name evidence="2" type="ORF">X801_04634</name>
</gene>
<dbReference type="EMBL" id="KV893258">
    <property type="protein sequence ID" value="OON19500.1"/>
    <property type="molecule type" value="Genomic_DNA"/>
</dbReference>